<dbReference type="Pfam" id="PF00172">
    <property type="entry name" value="Zn_clus"/>
    <property type="match status" value="1"/>
</dbReference>
<evidence type="ECO:0000313" key="3">
    <source>
        <dbReference type="EMBL" id="PQK17866.1"/>
    </source>
</evidence>
<organism evidence="3 4">
    <name type="scientific">Beauveria bassiana</name>
    <name type="common">White muscardine disease fungus</name>
    <name type="synonym">Tritirachium shiotae</name>
    <dbReference type="NCBI Taxonomy" id="176275"/>
    <lineage>
        <taxon>Eukaryota</taxon>
        <taxon>Fungi</taxon>
        <taxon>Dikarya</taxon>
        <taxon>Ascomycota</taxon>
        <taxon>Pezizomycotina</taxon>
        <taxon>Sordariomycetes</taxon>
        <taxon>Hypocreomycetidae</taxon>
        <taxon>Hypocreales</taxon>
        <taxon>Cordycipitaceae</taxon>
        <taxon>Beauveria</taxon>
    </lineage>
</organism>
<name>A0A2S7YNU5_BEABA</name>
<dbReference type="InterPro" id="IPR001138">
    <property type="entry name" value="Zn2Cys6_DnaBD"/>
</dbReference>
<dbReference type="CDD" id="cd00067">
    <property type="entry name" value="GAL4"/>
    <property type="match status" value="1"/>
</dbReference>
<dbReference type="AlphaFoldDB" id="A0A2S7YNU5"/>
<dbReference type="PANTHER" id="PTHR38111:SF2">
    <property type="entry name" value="FINGER DOMAIN PROTEIN, PUTATIVE (AFU_ORTHOLOGUE AFUA_1G01560)-RELATED"/>
    <property type="match status" value="1"/>
</dbReference>
<keyword evidence="1" id="KW-0539">Nucleus</keyword>
<proteinExistence type="predicted"/>
<dbReference type="SMART" id="SM00066">
    <property type="entry name" value="GAL4"/>
    <property type="match status" value="1"/>
</dbReference>
<sequence length="495" mass="54834">MRHHQPSMLGPFDRRLKRSRCQRCAASHLKCSGTNPCANCSRKNTQCIYATAASTDVPIIIVESSRAVVSLATTRRRSAAAPGSSLALDDERYFYYFDVFARRNSFSGKKHSFTDDVKQMSELQTVPYFLNSIRALGAIQASKLAPSCNTHLRSDTCTGYALYAQAVTGLRKSLDRQNQGLSDTNRTALLWTTLFLGMFELMSDTSGTGWLQHMVHGTSKGLAASGPSICAAPAGARMFQQARMFEVCRTIVFNDRSLLTRPEWTAASQRLWSDDRFSDDWRPLDALVDLMLLCSDLRYRANLFCLAEDANPSTGVPEKAREIAGTGMALRAALTAWHKAYLESTEDGGIVDGRTHEDECGLLTRLFWSAISIYLSGTFDYEMYHWRRFVLAVPTLDAVTVRGHVETILLLVEHALDRSSLSPLLFLFPLRIAGARSTWAPAAQRARVLRILDAVAERFAAGQAIKEALIDAWVSMGVGTTDDCSKVHQLMCSKG</sequence>
<reference evidence="3 4" key="1">
    <citation type="submission" date="2016-07" db="EMBL/GenBank/DDBJ databases">
        <title>Comparative genomics of the entomopathogenic fungus Beauveria bassiana.</title>
        <authorList>
            <person name="Valero Jimenez C.A."/>
            <person name="Zwaan B.J."/>
            <person name="Van Kan J.A."/>
            <person name="Takken W."/>
            <person name="Debets A.J."/>
            <person name="Schoustra S.E."/>
            <person name="Koenraadt C.J."/>
        </authorList>
    </citation>
    <scope>NUCLEOTIDE SEQUENCE [LARGE SCALE GENOMIC DNA]</scope>
    <source>
        <strain evidence="3 4">ARSEF 8028</strain>
    </source>
</reference>
<comment type="caution">
    <text evidence="3">The sequence shown here is derived from an EMBL/GenBank/DDBJ whole genome shotgun (WGS) entry which is preliminary data.</text>
</comment>
<accession>A0A2S7YNU5</accession>
<dbReference type="GO" id="GO:0008270">
    <property type="term" value="F:zinc ion binding"/>
    <property type="evidence" value="ECO:0007669"/>
    <property type="project" value="InterPro"/>
</dbReference>
<dbReference type="Proteomes" id="UP000237441">
    <property type="component" value="Unassembled WGS sequence"/>
</dbReference>
<evidence type="ECO:0000313" key="4">
    <source>
        <dbReference type="Proteomes" id="UP000237441"/>
    </source>
</evidence>
<dbReference type="InterPro" id="IPR053178">
    <property type="entry name" value="Osmoadaptation_assoc"/>
</dbReference>
<gene>
    <name evidence="3" type="ORF">BB8028_0009g00680</name>
</gene>
<feature type="domain" description="Zn(2)-C6 fungal-type" evidence="2">
    <location>
        <begin position="20"/>
        <end position="49"/>
    </location>
</feature>
<dbReference type="EMBL" id="JRHA01000009">
    <property type="protein sequence ID" value="PQK17866.1"/>
    <property type="molecule type" value="Genomic_DNA"/>
</dbReference>
<dbReference type="InterPro" id="IPR021858">
    <property type="entry name" value="Fun_TF"/>
</dbReference>
<dbReference type="Gene3D" id="4.10.240.10">
    <property type="entry name" value="Zn(2)-C6 fungal-type DNA-binding domain"/>
    <property type="match status" value="1"/>
</dbReference>
<dbReference type="PROSITE" id="PS50048">
    <property type="entry name" value="ZN2_CY6_FUNGAL_2"/>
    <property type="match status" value="1"/>
</dbReference>
<dbReference type="PANTHER" id="PTHR38111">
    <property type="entry name" value="ZN(2)-C6 FUNGAL-TYPE DOMAIN-CONTAINING PROTEIN-RELATED"/>
    <property type="match status" value="1"/>
</dbReference>
<dbReference type="OrthoDB" id="194358at2759"/>
<dbReference type="GO" id="GO:0000981">
    <property type="term" value="F:DNA-binding transcription factor activity, RNA polymerase II-specific"/>
    <property type="evidence" value="ECO:0007669"/>
    <property type="project" value="InterPro"/>
</dbReference>
<dbReference type="InterPro" id="IPR036864">
    <property type="entry name" value="Zn2-C6_fun-type_DNA-bd_sf"/>
</dbReference>
<evidence type="ECO:0000256" key="1">
    <source>
        <dbReference type="ARBA" id="ARBA00023242"/>
    </source>
</evidence>
<dbReference type="SUPFAM" id="SSF57701">
    <property type="entry name" value="Zn2/Cys6 DNA-binding domain"/>
    <property type="match status" value="1"/>
</dbReference>
<protein>
    <recommendedName>
        <fullName evidence="2">Zn(2)-C6 fungal-type domain-containing protein</fullName>
    </recommendedName>
</protein>
<dbReference type="Pfam" id="PF11951">
    <property type="entry name" value="Fungal_trans_2"/>
    <property type="match status" value="1"/>
</dbReference>
<evidence type="ECO:0000259" key="2">
    <source>
        <dbReference type="PROSITE" id="PS50048"/>
    </source>
</evidence>